<dbReference type="AlphaFoldDB" id="A0A426X901"/>
<evidence type="ECO:0000256" key="1">
    <source>
        <dbReference type="SAM" id="MobiDB-lite"/>
    </source>
</evidence>
<sequence>SWSHRSIAQQSSPLPVFATPPHVSVSYCSRRHWRIRQPKPRTFHELMTFMDNLVADKRCEVSGEKRKNSSMGDRRRGCRKRFGTKSEKVRQEVPLPSPVPSLNQECDEEVLSDPISASAMDVQIAGSSDGHGDVTSVFQSSTGSPEMEFMTNLFEIATLLDLGTDCLE</sequence>
<protein>
    <submittedName>
        <fullName evidence="2">Uncharacterized protein</fullName>
    </submittedName>
</protein>
<proteinExistence type="predicted"/>
<feature type="non-terminal residue" evidence="2">
    <location>
        <position position="1"/>
    </location>
</feature>
<reference evidence="2 3" key="1">
    <citation type="journal article" date="2014" name="Agronomy (Basel)">
        <title>A Draft Genome Sequence for Ensete ventricosum, the Drought-Tolerant Tree Against Hunger.</title>
        <authorList>
            <person name="Harrison J."/>
            <person name="Moore K.A."/>
            <person name="Paszkiewicz K."/>
            <person name="Jones T."/>
            <person name="Grant M."/>
            <person name="Ambacheew D."/>
            <person name="Muzemil S."/>
            <person name="Studholme D.J."/>
        </authorList>
    </citation>
    <scope>NUCLEOTIDE SEQUENCE [LARGE SCALE GENOMIC DNA]</scope>
</reference>
<feature type="region of interest" description="Disordered" evidence="1">
    <location>
        <begin position="61"/>
        <end position="103"/>
    </location>
</feature>
<dbReference type="Proteomes" id="UP000287651">
    <property type="component" value="Unassembled WGS sequence"/>
</dbReference>
<feature type="compositionally biased region" description="Basic and acidic residues" evidence="1">
    <location>
        <begin position="61"/>
        <end position="75"/>
    </location>
</feature>
<evidence type="ECO:0000313" key="3">
    <source>
        <dbReference type="Proteomes" id="UP000287651"/>
    </source>
</evidence>
<evidence type="ECO:0000313" key="2">
    <source>
        <dbReference type="EMBL" id="RRT35959.1"/>
    </source>
</evidence>
<organism evidence="2 3">
    <name type="scientific">Ensete ventricosum</name>
    <name type="common">Abyssinian banana</name>
    <name type="synonym">Musa ensete</name>
    <dbReference type="NCBI Taxonomy" id="4639"/>
    <lineage>
        <taxon>Eukaryota</taxon>
        <taxon>Viridiplantae</taxon>
        <taxon>Streptophyta</taxon>
        <taxon>Embryophyta</taxon>
        <taxon>Tracheophyta</taxon>
        <taxon>Spermatophyta</taxon>
        <taxon>Magnoliopsida</taxon>
        <taxon>Liliopsida</taxon>
        <taxon>Zingiberales</taxon>
        <taxon>Musaceae</taxon>
        <taxon>Ensete</taxon>
    </lineage>
</organism>
<gene>
    <name evidence="2" type="ORF">B296_00058656</name>
</gene>
<name>A0A426X901_ENSVE</name>
<comment type="caution">
    <text evidence="2">The sequence shown here is derived from an EMBL/GenBank/DDBJ whole genome shotgun (WGS) entry which is preliminary data.</text>
</comment>
<accession>A0A426X901</accession>
<dbReference type="EMBL" id="AMZH03024273">
    <property type="protein sequence ID" value="RRT35959.1"/>
    <property type="molecule type" value="Genomic_DNA"/>
</dbReference>